<feature type="compositionally biased region" description="Basic and acidic residues" evidence="1">
    <location>
        <begin position="187"/>
        <end position="208"/>
    </location>
</feature>
<evidence type="ECO:0000256" key="1">
    <source>
        <dbReference type="SAM" id="MobiDB-lite"/>
    </source>
</evidence>
<feature type="compositionally biased region" description="Gly residues" evidence="1">
    <location>
        <begin position="172"/>
        <end position="184"/>
    </location>
</feature>
<dbReference type="EMBL" id="FNAD01000001">
    <property type="protein sequence ID" value="SDC93830.1"/>
    <property type="molecule type" value="Genomic_DNA"/>
</dbReference>
<keyword evidence="3" id="KW-1185">Reference proteome</keyword>
<evidence type="ECO:0000313" key="2">
    <source>
        <dbReference type="EMBL" id="SDC93830.1"/>
    </source>
</evidence>
<reference evidence="3" key="1">
    <citation type="submission" date="2016-10" db="EMBL/GenBank/DDBJ databases">
        <authorList>
            <person name="Varghese N."/>
            <person name="Submissions S."/>
        </authorList>
    </citation>
    <scope>NUCLEOTIDE SEQUENCE [LARGE SCALE GENOMIC DNA]</scope>
    <source>
        <strain evidence="3">CGMCC 4.3516</strain>
    </source>
</reference>
<feature type="region of interest" description="Disordered" evidence="1">
    <location>
        <begin position="131"/>
        <end position="152"/>
    </location>
</feature>
<accession>A0A1G6QN52</accession>
<protein>
    <submittedName>
        <fullName evidence="2">Uncharacterized protein</fullName>
    </submittedName>
</protein>
<sequence length="269" mass="26073">MALLGPGRVGGGGAVVAAEPVGGPLPDVADRVVQAEAVGGERLHGGGRPVAVRCGVAPGEVAAPDVGAELAVGLELVAPGVDRLLDAAAGGVLPFGLGGQAGARPGAVGQRVVPGDVGDGMLGEAVHIGSGTFGGPPGGALDRAPPRRGGHARRVLGEGGVEKAVEHEGEAEGLGLGLVAGGPDEGGELRDGDGRGRDPERRQLDASDRPFGVLRSAEAVVGAHEEGAAGEVEESGIGDRAGGRRGGASEAQDLAARGAVRVHGVSLSA</sequence>
<dbReference type="AlphaFoldDB" id="A0A1G6QN52"/>
<evidence type="ECO:0000313" key="3">
    <source>
        <dbReference type="Proteomes" id="UP000198949"/>
    </source>
</evidence>
<proteinExistence type="predicted"/>
<organism evidence="2 3">
    <name type="scientific">Glycomyces harbinensis</name>
    <dbReference type="NCBI Taxonomy" id="58114"/>
    <lineage>
        <taxon>Bacteria</taxon>
        <taxon>Bacillati</taxon>
        <taxon>Actinomycetota</taxon>
        <taxon>Actinomycetes</taxon>
        <taxon>Glycomycetales</taxon>
        <taxon>Glycomycetaceae</taxon>
        <taxon>Glycomyces</taxon>
    </lineage>
</organism>
<dbReference type="Proteomes" id="UP000198949">
    <property type="component" value="Unassembled WGS sequence"/>
</dbReference>
<feature type="region of interest" description="Disordered" evidence="1">
    <location>
        <begin position="168"/>
        <end position="256"/>
    </location>
</feature>
<name>A0A1G6QN52_9ACTN</name>
<dbReference type="STRING" id="58114.SAMN05216270_10114"/>
<gene>
    <name evidence="2" type="ORF">SAMN05216270_10114</name>
</gene>